<accession>A0ABR1VDK5</accession>
<reference evidence="3 4" key="1">
    <citation type="submission" date="2023-01" db="EMBL/GenBank/DDBJ databases">
        <title>Analysis of 21 Apiospora genomes using comparative genomics revels a genus with tremendous synthesis potential of carbohydrate active enzymes and secondary metabolites.</title>
        <authorList>
            <person name="Sorensen T."/>
        </authorList>
    </citation>
    <scope>NUCLEOTIDE SEQUENCE [LARGE SCALE GENOMIC DNA]</scope>
    <source>
        <strain evidence="3 4">CBS 83171</strain>
    </source>
</reference>
<name>A0ABR1VDK5_9PEZI</name>
<sequence>MRQRLDIFLPIYITILITNYPDWNHLSHTTSLVRPRLILGGASIGDDQKTLAEVQVVLGTALWLGIDEVDAGTLYSNFNGTLYSDFNMGASEKLLGEAKTVSKGLSVDIKLFTTGNNNIMAILYAIRMSLDFSRKNLQLDGNQKINVLYCPAPDYRYSLEDQASALDELHKQGLFDKVCECEGYVQPSVYQGPYNLVERRHEAIMPTLRKYGIRFDAQSLGVVW</sequence>
<organism evidence="3 4">
    <name type="scientific">Apiospora saccharicola</name>
    <dbReference type="NCBI Taxonomy" id="335842"/>
    <lineage>
        <taxon>Eukaryota</taxon>
        <taxon>Fungi</taxon>
        <taxon>Dikarya</taxon>
        <taxon>Ascomycota</taxon>
        <taxon>Pezizomycotina</taxon>
        <taxon>Sordariomycetes</taxon>
        <taxon>Xylariomycetidae</taxon>
        <taxon>Amphisphaeriales</taxon>
        <taxon>Apiosporaceae</taxon>
        <taxon>Apiospora</taxon>
    </lineage>
</organism>
<keyword evidence="1" id="KW-0560">Oxidoreductase</keyword>
<evidence type="ECO:0000313" key="3">
    <source>
        <dbReference type="EMBL" id="KAK8068406.1"/>
    </source>
</evidence>
<dbReference type="Gene3D" id="3.20.20.100">
    <property type="entry name" value="NADP-dependent oxidoreductase domain"/>
    <property type="match status" value="1"/>
</dbReference>
<dbReference type="InterPro" id="IPR036812">
    <property type="entry name" value="NAD(P)_OxRdtase_dom_sf"/>
</dbReference>
<dbReference type="InterPro" id="IPR050523">
    <property type="entry name" value="AKR_Detox_Biosynth"/>
</dbReference>
<evidence type="ECO:0000313" key="4">
    <source>
        <dbReference type="Proteomes" id="UP001446871"/>
    </source>
</evidence>
<dbReference type="PANTHER" id="PTHR43364:SF4">
    <property type="entry name" value="NAD(P)-LINKED OXIDOREDUCTASE SUPERFAMILY PROTEIN"/>
    <property type="match status" value="1"/>
</dbReference>
<dbReference type="InterPro" id="IPR023210">
    <property type="entry name" value="NADP_OxRdtase_dom"/>
</dbReference>
<dbReference type="EMBL" id="JAQQWM010000004">
    <property type="protein sequence ID" value="KAK8068406.1"/>
    <property type="molecule type" value="Genomic_DNA"/>
</dbReference>
<dbReference type="Proteomes" id="UP001446871">
    <property type="component" value="Unassembled WGS sequence"/>
</dbReference>
<evidence type="ECO:0000259" key="2">
    <source>
        <dbReference type="Pfam" id="PF00248"/>
    </source>
</evidence>
<keyword evidence="4" id="KW-1185">Reference proteome</keyword>
<protein>
    <recommendedName>
        <fullName evidence="2">NADP-dependent oxidoreductase domain-containing protein</fullName>
    </recommendedName>
</protein>
<proteinExistence type="predicted"/>
<dbReference type="Pfam" id="PF00248">
    <property type="entry name" value="Aldo_ket_red"/>
    <property type="match status" value="1"/>
</dbReference>
<feature type="domain" description="NADP-dependent oxidoreductase" evidence="2">
    <location>
        <begin position="36"/>
        <end position="215"/>
    </location>
</feature>
<gene>
    <name evidence="3" type="ORF">PG996_007518</name>
</gene>
<dbReference type="PANTHER" id="PTHR43364">
    <property type="entry name" value="NADH-SPECIFIC METHYLGLYOXAL REDUCTASE-RELATED"/>
    <property type="match status" value="1"/>
</dbReference>
<comment type="caution">
    <text evidence="3">The sequence shown here is derived from an EMBL/GenBank/DDBJ whole genome shotgun (WGS) entry which is preliminary data.</text>
</comment>
<dbReference type="SUPFAM" id="SSF51430">
    <property type="entry name" value="NAD(P)-linked oxidoreductase"/>
    <property type="match status" value="1"/>
</dbReference>
<evidence type="ECO:0000256" key="1">
    <source>
        <dbReference type="ARBA" id="ARBA00023002"/>
    </source>
</evidence>